<sequence>MYGKPVTLPGIAMVWGLTIMVMIYSIGQVSGAHFNPAVSIALASSRKFPFKQVGEIIMRDFQGMQQYLQEREDSRKLQQEGCTVEAYASFKKIMKGLQVLLKVELREVRRDKRRQGDAEDELVCSKQQEGSAQRKGYGLGPNRWSFVRSSVDTMKERSRQRSLSEAKAKSLGDRSLKHRLKHPGSASMASLGEIEVVWRRVLLSFTWCLVESGLTVCFCSGGFGVVLCVDVFRGSPVLVVWRVSCCWSKRVLLRLGFGQRVVYGFGSGLDRVLPSCSPPLMASPSLRSPGSQNLYMVSPLLPAWSFCLVRFSCLHVLITSSQHWNLAPRRCCVLMDVFFRRCGLLCSLCLLFGIRLDWLVGVLDLFIGYANFYRTQDLVFTAVHPFAASDLHRL</sequence>
<dbReference type="EMBL" id="JAAMPC010000013">
    <property type="protein sequence ID" value="KAG2270858.1"/>
    <property type="molecule type" value="Genomic_DNA"/>
</dbReference>
<evidence type="ECO:0000313" key="8">
    <source>
        <dbReference type="EMBL" id="KAG2270858.1"/>
    </source>
</evidence>
<gene>
    <name evidence="8" type="ORF">Bca52824_065413</name>
</gene>
<evidence type="ECO:0000313" key="9">
    <source>
        <dbReference type="Proteomes" id="UP000886595"/>
    </source>
</evidence>
<reference evidence="8 9" key="1">
    <citation type="submission" date="2020-02" db="EMBL/GenBank/DDBJ databases">
        <authorList>
            <person name="Ma Q."/>
            <person name="Huang Y."/>
            <person name="Song X."/>
            <person name="Pei D."/>
        </authorList>
    </citation>
    <scope>NUCLEOTIDE SEQUENCE [LARGE SCALE GENOMIC DNA]</scope>
    <source>
        <strain evidence="8">Sxm20200214</strain>
        <tissue evidence="8">Leaf</tissue>
    </source>
</reference>
<evidence type="ECO:0000256" key="4">
    <source>
        <dbReference type="ARBA" id="ARBA00022989"/>
    </source>
</evidence>
<accession>A0A8X7QND1</accession>
<protein>
    <recommendedName>
        <fullName evidence="10">Aquaporin</fullName>
    </recommendedName>
</protein>
<feature type="region of interest" description="Disordered" evidence="6">
    <location>
        <begin position="116"/>
        <end position="137"/>
    </location>
</feature>
<dbReference type="InterPro" id="IPR023271">
    <property type="entry name" value="Aquaporin-like"/>
</dbReference>
<dbReference type="SUPFAM" id="SSF81338">
    <property type="entry name" value="Aquaporin-like"/>
    <property type="match status" value="1"/>
</dbReference>
<dbReference type="GO" id="GO:0015267">
    <property type="term" value="F:channel activity"/>
    <property type="evidence" value="ECO:0007669"/>
    <property type="project" value="InterPro"/>
</dbReference>
<dbReference type="Proteomes" id="UP000886595">
    <property type="component" value="Unassembled WGS sequence"/>
</dbReference>
<keyword evidence="5 7" id="KW-0472">Membrane</keyword>
<keyword evidence="4 7" id="KW-1133">Transmembrane helix</keyword>
<dbReference type="PANTHER" id="PTHR45724:SF12">
    <property type="entry name" value="AQUAPORIN NIP3-1"/>
    <property type="match status" value="1"/>
</dbReference>
<dbReference type="PROSITE" id="PS00221">
    <property type="entry name" value="MIP"/>
    <property type="match status" value="1"/>
</dbReference>
<evidence type="ECO:0000256" key="3">
    <source>
        <dbReference type="ARBA" id="ARBA00022692"/>
    </source>
</evidence>
<comment type="subcellular location">
    <subcellularLocation>
        <location evidence="1">Membrane</location>
        <topology evidence="1">Multi-pass membrane protein</topology>
    </subcellularLocation>
</comment>
<feature type="transmembrane region" description="Helical" evidence="7">
    <location>
        <begin position="6"/>
        <end position="26"/>
    </location>
</feature>
<dbReference type="GO" id="GO:0016020">
    <property type="term" value="C:membrane"/>
    <property type="evidence" value="ECO:0007669"/>
    <property type="project" value="UniProtKB-SubCell"/>
</dbReference>
<dbReference type="PANTHER" id="PTHR45724">
    <property type="entry name" value="AQUAPORIN NIP2-1"/>
    <property type="match status" value="1"/>
</dbReference>
<evidence type="ECO:0000256" key="1">
    <source>
        <dbReference type="ARBA" id="ARBA00004141"/>
    </source>
</evidence>
<dbReference type="Pfam" id="PF00230">
    <property type="entry name" value="MIP"/>
    <property type="match status" value="1"/>
</dbReference>
<proteinExistence type="predicted"/>
<dbReference type="InterPro" id="IPR034294">
    <property type="entry name" value="Aquaporin_transptr"/>
</dbReference>
<evidence type="ECO:0000256" key="7">
    <source>
        <dbReference type="SAM" id="Phobius"/>
    </source>
</evidence>
<comment type="caution">
    <text evidence="8">The sequence shown here is derived from an EMBL/GenBank/DDBJ whole genome shotgun (WGS) entry which is preliminary data.</text>
</comment>
<evidence type="ECO:0000256" key="2">
    <source>
        <dbReference type="ARBA" id="ARBA00022448"/>
    </source>
</evidence>
<dbReference type="InterPro" id="IPR000425">
    <property type="entry name" value="MIP"/>
</dbReference>
<dbReference type="InterPro" id="IPR022357">
    <property type="entry name" value="MIP_CS"/>
</dbReference>
<name>A0A8X7QND1_BRACI</name>
<evidence type="ECO:0000256" key="5">
    <source>
        <dbReference type="ARBA" id="ARBA00023136"/>
    </source>
</evidence>
<keyword evidence="2" id="KW-0813">Transport</keyword>
<evidence type="ECO:0008006" key="10">
    <source>
        <dbReference type="Google" id="ProtNLM"/>
    </source>
</evidence>
<keyword evidence="9" id="KW-1185">Reference proteome</keyword>
<dbReference type="AlphaFoldDB" id="A0A8X7QND1"/>
<dbReference type="OrthoDB" id="3222at2759"/>
<keyword evidence="3 7" id="KW-0812">Transmembrane</keyword>
<organism evidence="8 9">
    <name type="scientific">Brassica carinata</name>
    <name type="common">Ethiopian mustard</name>
    <name type="synonym">Abyssinian cabbage</name>
    <dbReference type="NCBI Taxonomy" id="52824"/>
    <lineage>
        <taxon>Eukaryota</taxon>
        <taxon>Viridiplantae</taxon>
        <taxon>Streptophyta</taxon>
        <taxon>Embryophyta</taxon>
        <taxon>Tracheophyta</taxon>
        <taxon>Spermatophyta</taxon>
        <taxon>Magnoliopsida</taxon>
        <taxon>eudicotyledons</taxon>
        <taxon>Gunneridae</taxon>
        <taxon>Pentapetalae</taxon>
        <taxon>rosids</taxon>
        <taxon>malvids</taxon>
        <taxon>Brassicales</taxon>
        <taxon>Brassicaceae</taxon>
        <taxon>Brassiceae</taxon>
        <taxon>Brassica</taxon>
    </lineage>
</organism>
<dbReference type="Gene3D" id="1.20.1080.10">
    <property type="entry name" value="Glycerol uptake facilitator protein"/>
    <property type="match status" value="1"/>
</dbReference>
<evidence type="ECO:0000256" key="6">
    <source>
        <dbReference type="SAM" id="MobiDB-lite"/>
    </source>
</evidence>